<name>A0AAF0CQF8_9BACT</name>
<dbReference type="NCBIfam" id="TIGR03434">
    <property type="entry name" value="ADOP"/>
    <property type="match status" value="1"/>
</dbReference>
<evidence type="ECO:0000259" key="8">
    <source>
        <dbReference type="Pfam" id="PF02687"/>
    </source>
</evidence>
<feature type="domain" description="MacB-like periplasmic core" evidence="9">
    <location>
        <begin position="18"/>
        <end position="231"/>
    </location>
</feature>
<keyword evidence="3 7" id="KW-0812">Transmembrane</keyword>
<evidence type="ECO:0000256" key="6">
    <source>
        <dbReference type="ARBA" id="ARBA00038076"/>
    </source>
</evidence>
<comment type="similarity">
    <text evidence="6">Belongs to the ABC-4 integral membrane protein family.</text>
</comment>
<dbReference type="PANTHER" id="PTHR30572:SF4">
    <property type="entry name" value="ABC TRANSPORTER PERMEASE YTRF"/>
    <property type="match status" value="1"/>
</dbReference>
<keyword evidence="2" id="KW-1003">Cell membrane</keyword>
<evidence type="ECO:0000256" key="4">
    <source>
        <dbReference type="ARBA" id="ARBA00022989"/>
    </source>
</evidence>
<dbReference type="InterPro" id="IPR025857">
    <property type="entry name" value="MacB_PCD"/>
</dbReference>
<feature type="domain" description="MacB-like periplasmic core" evidence="9">
    <location>
        <begin position="477"/>
        <end position="617"/>
    </location>
</feature>
<feature type="domain" description="ABC3 transporter permease C-terminal" evidence="8">
    <location>
        <begin position="272"/>
        <end position="385"/>
    </location>
</feature>
<evidence type="ECO:0000256" key="5">
    <source>
        <dbReference type="ARBA" id="ARBA00023136"/>
    </source>
</evidence>
<dbReference type="InterPro" id="IPR003838">
    <property type="entry name" value="ABC3_permease_C"/>
</dbReference>
<dbReference type="PANTHER" id="PTHR30572">
    <property type="entry name" value="MEMBRANE COMPONENT OF TRANSPORTER-RELATED"/>
    <property type="match status" value="1"/>
</dbReference>
<reference evidence="10" key="1">
    <citation type="submission" date="2023-03" db="EMBL/GenBank/DDBJ databases">
        <title>Lomoglobus Profundus gen. nov., sp. nov., a novel member of the phylum Verrucomicrobia, isolated from deep-marine sediment of South China Sea.</title>
        <authorList>
            <person name="Ahmad T."/>
            <person name="Ishaq S.E."/>
            <person name="Wang F."/>
        </authorList>
    </citation>
    <scope>NUCLEOTIDE SEQUENCE</scope>
    <source>
        <strain evidence="10">LMO-M01</strain>
    </source>
</reference>
<dbReference type="Pfam" id="PF12704">
    <property type="entry name" value="MacB_PCD"/>
    <property type="match status" value="2"/>
</dbReference>
<feature type="transmembrane region" description="Helical" evidence="7">
    <location>
        <begin position="315"/>
        <end position="337"/>
    </location>
</feature>
<dbReference type="Proteomes" id="UP001218638">
    <property type="component" value="Chromosome"/>
</dbReference>
<sequence length="798" mass="86045">MSVLRHALGQLAKSPGFSLLSLALLAVGIGATSAILTLVNSVLLRPIDYPASDALVAIRQSRLPEFPSLSVCPADYFDFRTGSDCFDEMYAARGDSLILTGRGEPSRVRALRATAGIFDTLRVMPAQGRAFTAIDDRPGAPRVLVVLHDFWQSHLGGRPGAVGQTLQLNGQPVTIIGIMPPGFQTEPTSDMITPMAFTAEESAERGIHHIQVVARLRTNTSVATANSQLVAIANQLARDYPVDNGGWSAFAIPLLQWHTRDVGTTLYTLLGAVAFLLLIACANVGNLVLVRATGRHHEISIRIALGASRWQLTRMLLAESLVLGILGGAVGLLLAHWSLDALVAFGGEHIPRANEIQLDHRVVGFTVLLSLLVGVIFGLAPVGRTNAHNLVASLKSGPRGTVDDLRHHTIRQWLIVTEIALALVLLNTAGLLGRSFLRLVRTDPGFNATGAWSVSLEVPAERYDSPEKLAAIAEKLSARLDRIDQVTVTGYSSVLPFTRNNQVMRVQFPDRFDNAGMDASAYYFAISPDYLRAMQIPLMAGRNFDAADDGDAPRVALVSESFARKFYGDTDPLNQRVHITNTPEPQWRIIVGVVRDVKQFGLEQTESVQIYEPFAQTPGTRLAFVVRAARTSTGLGEDIRRAVLAVDPDQPVFSIRPINDLIGDSTARRRFALVLLGVFSAIALVLACCGVYGVISFSVATRTREIGVRMALGARPAQVLRVVFRRGLHLVAMGLVVGSVASMGLGYILGSQLHATSGHDPLVFIAVAVLMAIVSIVACLMPARQATRVDPLVAIRAE</sequence>
<dbReference type="EMBL" id="CP119075">
    <property type="protein sequence ID" value="WED66175.1"/>
    <property type="molecule type" value="Genomic_DNA"/>
</dbReference>
<feature type="transmembrane region" description="Helical" evidence="7">
    <location>
        <begin position="730"/>
        <end position="750"/>
    </location>
</feature>
<evidence type="ECO:0000256" key="2">
    <source>
        <dbReference type="ARBA" id="ARBA00022475"/>
    </source>
</evidence>
<dbReference type="RefSeq" id="WP_330928430.1">
    <property type="nucleotide sequence ID" value="NZ_CP119075.1"/>
</dbReference>
<feature type="transmembrane region" description="Helical" evidence="7">
    <location>
        <begin position="266"/>
        <end position="294"/>
    </location>
</feature>
<keyword evidence="5 7" id="KW-0472">Membrane</keyword>
<gene>
    <name evidence="10" type="ORF">PXH66_04860</name>
</gene>
<feature type="transmembrane region" description="Helical" evidence="7">
    <location>
        <begin position="362"/>
        <end position="380"/>
    </location>
</feature>
<dbReference type="GO" id="GO:0005886">
    <property type="term" value="C:plasma membrane"/>
    <property type="evidence" value="ECO:0007669"/>
    <property type="project" value="UniProtKB-SubCell"/>
</dbReference>
<feature type="transmembrane region" description="Helical" evidence="7">
    <location>
        <begin position="671"/>
        <end position="695"/>
    </location>
</feature>
<feature type="transmembrane region" description="Helical" evidence="7">
    <location>
        <begin position="413"/>
        <end position="432"/>
    </location>
</feature>
<dbReference type="InterPro" id="IPR050250">
    <property type="entry name" value="Macrolide_Exporter_MacB"/>
</dbReference>
<evidence type="ECO:0000256" key="3">
    <source>
        <dbReference type="ARBA" id="ARBA00022692"/>
    </source>
</evidence>
<evidence type="ECO:0000313" key="10">
    <source>
        <dbReference type="EMBL" id="WED66175.1"/>
    </source>
</evidence>
<evidence type="ECO:0000256" key="7">
    <source>
        <dbReference type="SAM" id="Phobius"/>
    </source>
</evidence>
<accession>A0AAF0CQF8</accession>
<evidence type="ECO:0000256" key="1">
    <source>
        <dbReference type="ARBA" id="ARBA00004651"/>
    </source>
</evidence>
<dbReference type="AlphaFoldDB" id="A0AAF0CQF8"/>
<comment type="subcellular location">
    <subcellularLocation>
        <location evidence="1">Cell membrane</location>
        <topology evidence="1">Multi-pass membrane protein</topology>
    </subcellularLocation>
</comment>
<dbReference type="GO" id="GO:0022857">
    <property type="term" value="F:transmembrane transporter activity"/>
    <property type="evidence" value="ECO:0007669"/>
    <property type="project" value="TreeGrafter"/>
</dbReference>
<organism evidence="10 11">
    <name type="scientific">Synoicihabitans lomoniglobus</name>
    <dbReference type="NCBI Taxonomy" id="2909285"/>
    <lineage>
        <taxon>Bacteria</taxon>
        <taxon>Pseudomonadati</taxon>
        <taxon>Verrucomicrobiota</taxon>
        <taxon>Opitutia</taxon>
        <taxon>Opitutales</taxon>
        <taxon>Opitutaceae</taxon>
        <taxon>Synoicihabitans</taxon>
    </lineage>
</organism>
<protein>
    <submittedName>
        <fullName evidence="10">ABC transporter permease</fullName>
    </submittedName>
</protein>
<keyword evidence="4 7" id="KW-1133">Transmembrane helix</keyword>
<feature type="domain" description="ABC3 transporter permease C-terminal" evidence="8">
    <location>
        <begin position="678"/>
        <end position="791"/>
    </location>
</feature>
<evidence type="ECO:0000259" key="9">
    <source>
        <dbReference type="Pfam" id="PF12704"/>
    </source>
</evidence>
<dbReference type="KEGG" id="slom:PXH66_04860"/>
<feature type="transmembrane region" description="Helical" evidence="7">
    <location>
        <begin position="762"/>
        <end position="781"/>
    </location>
</feature>
<proteinExistence type="inferred from homology"/>
<keyword evidence="11" id="KW-1185">Reference proteome</keyword>
<dbReference type="InterPro" id="IPR017800">
    <property type="entry name" value="ADOP"/>
</dbReference>
<dbReference type="Pfam" id="PF02687">
    <property type="entry name" value="FtsX"/>
    <property type="match status" value="2"/>
</dbReference>
<evidence type="ECO:0000313" key="11">
    <source>
        <dbReference type="Proteomes" id="UP001218638"/>
    </source>
</evidence>